<feature type="domain" description="Flavodoxin-like" evidence="4">
    <location>
        <begin position="6"/>
        <end position="130"/>
    </location>
</feature>
<dbReference type="EMBL" id="FNYE01000009">
    <property type="protein sequence ID" value="SEJ34760.1"/>
    <property type="molecule type" value="Genomic_DNA"/>
</dbReference>
<dbReference type="Pfam" id="PF12682">
    <property type="entry name" value="Flavodoxin_4"/>
    <property type="match status" value="1"/>
</dbReference>
<dbReference type="STRING" id="667676.SAMN05192539_1009184"/>
<dbReference type="InterPro" id="IPR001226">
    <property type="entry name" value="Flavodoxin_CS"/>
</dbReference>
<evidence type="ECO:0000259" key="4">
    <source>
        <dbReference type="Pfam" id="PF12682"/>
    </source>
</evidence>
<dbReference type="PANTHER" id="PTHR39201:SF1">
    <property type="entry name" value="FLAVODOXIN-LIKE DOMAIN-CONTAINING PROTEIN"/>
    <property type="match status" value="1"/>
</dbReference>
<dbReference type="Gene3D" id="3.40.50.360">
    <property type="match status" value="1"/>
</dbReference>
<dbReference type="InterPro" id="IPR008254">
    <property type="entry name" value="Flavodoxin/NO_synth"/>
</dbReference>
<dbReference type="AlphaFoldDB" id="A0A1H6YC62"/>
<name>A0A1H6YC62_9BURK</name>
<organism evidence="5 6">
    <name type="scientific">Paraburkholderia diazotrophica</name>
    <dbReference type="NCBI Taxonomy" id="667676"/>
    <lineage>
        <taxon>Bacteria</taxon>
        <taxon>Pseudomonadati</taxon>
        <taxon>Pseudomonadota</taxon>
        <taxon>Betaproteobacteria</taxon>
        <taxon>Burkholderiales</taxon>
        <taxon>Burkholderiaceae</taxon>
        <taxon>Paraburkholderia</taxon>
    </lineage>
</organism>
<keyword evidence="3" id="KW-0288">FMN</keyword>
<comment type="cofactor">
    <cofactor evidence="1">
        <name>FMN</name>
        <dbReference type="ChEBI" id="CHEBI:58210"/>
    </cofactor>
</comment>
<dbReference type="PANTHER" id="PTHR39201">
    <property type="entry name" value="EXPORTED PROTEIN-RELATED"/>
    <property type="match status" value="1"/>
</dbReference>
<dbReference type="SUPFAM" id="SSF52218">
    <property type="entry name" value="Flavoproteins"/>
    <property type="match status" value="1"/>
</dbReference>
<evidence type="ECO:0000256" key="2">
    <source>
        <dbReference type="ARBA" id="ARBA00022630"/>
    </source>
</evidence>
<dbReference type="GO" id="GO:0010181">
    <property type="term" value="F:FMN binding"/>
    <property type="evidence" value="ECO:0007669"/>
    <property type="project" value="InterPro"/>
</dbReference>
<dbReference type="Proteomes" id="UP000198866">
    <property type="component" value="Unassembled WGS sequence"/>
</dbReference>
<keyword evidence="6" id="KW-1185">Reference proteome</keyword>
<evidence type="ECO:0000256" key="3">
    <source>
        <dbReference type="ARBA" id="ARBA00022643"/>
    </source>
</evidence>
<dbReference type="RefSeq" id="WP_090866033.1">
    <property type="nucleotide sequence ID" value="NZ_FNYE01000009.1"/>
</dbReference>
<evidence type="ECO:0000313" key="5">
    <source>
        <dbReference type="EMBL" id="SEJ34760.1"/>
    </source>
</evidence>
<gene>
    <name evidence="5" type="ORF">SAMN05192539_1009184</name>
</gene>
<sequence length="175" mass="19015">MSAQCRILVVYYSRSGTTQRIAELLASELCADLEAIREPGELAARAGARGYVRSLIDVLCHRQVKVMPRIHDLSAYDAVIVGSPVWASHASAPALAWLKQHGTAIRHLALFCSLGGSGSESALEQMAKAAGKSPLATCAITARDLQRRIDGTKRQGFGQKIRHRLAKLHEAEWMA</sequence>
<reference evidence="6" key="1">
    <citation type="submission" date="2016-10" db="EMBL/GenBank/DDBJ databases">
        <authorList>
            <person name="Varghese N."/>
            <person name="Submissions S."/>
        </authorList>
    </citation>
    <scope>NUCLEOTIDE SEQUENCE [LARGE SCALE GENOMIC DNA]</scope>
    <source>
        <strain evidence="6">LMG 26031</strain>
    </source>
</reference>
<dbReference type="GO" id="GO:0009055">
    <property type="term" value="F:electron transfer activity"/>
    <property type="evidence" value="ECO:0007669"/>
    <property type="project" value="InterPro"/>
</dbReference>
<keyword evidence="2" id="KW-0285">Flavoprotein</keyword>
<accession>A0A1H6YC62</accession>
<evidence type="ECO:0000256" key="1">
    <source>
        <dbReference type="ARBA" id="ARBA00001917"/>
    </source>
</evidence>
<dbReference type="PROSITE" id="PS00201">
    <property type="entry name" value="FLAVODOXIN"/>
    <property type="match status" value="1"/>
</dbReference>
<proteinExistence type="predicted"/>
<evidence type="ECO:0000313" key="6">
    <source>
        <dbReference type="Proteomes" id="UP000198866"/>
    </source>
</evidence>
<dbReference type="InterPro" id="IPR029039">
    <property type="entry name" value="Flavoprotein-like_sf"/>
</dbReference>
<protein>
    <submittedName>
        <fullName evidence="5">Flavodoxin</fullName>
    </submittedName>
</protein>
<dbReference type="OrthoDB" id="9806505at2"/>